<dbReference type="SUPFAM" id="SSF160527">
    <property type="entry name" value="V-type ATPase subunit E-like"/>
    <property type="match status" value="1"/>
</dbReference>
<dbReference type="Proteomes" id="UP000315289">
    <property type="component" value="Unassembled WGS sequence"/>
</dbReference>
<keyword evidence="2" id="KW-0813">Transport</keyword>
<evidence type="ECO:0000313" key="6">
    <source>
        <dbReference type="Proteomes" id="UP000315289"/>
    </source>
</evidence>
<dbReference type="OrthoDB" id="10143at2157"/>
<dbReference type="AlphaFoldDB" id="A0A557SWV7"/>
<comment type="caution">
    <text evidence="5">The sequence shown here is derived from an EMBL/GenBank/DDBJ whole genome shotgun (WGS) entry which is preliminary data.</text>
</comment>
<evidence type="ECO:0000256" key="1">
    <source>
        <dbReference type="ARBA" id="ARBA00005901"/>
    </source>
</evidence>
<evidence type="ECO:0000256" key="2">
    <source>
        <dbReference type="ARBA" id="ARBA00022448"/>
    </source>
</evidence>
<organism evidence="5 6">
    <name type="scientific">Candidatus Nitrosocosmicus arcticus</name>
    <dbReference type="NCBI Taxonomy" id="2035267"/>
    <lineage>
        <taxon>Archaea</taxon>
        <taxon>Nitrososphaerota</taxon>
        <taxon>Nitrososphaeria</taxon>
        <taxon>Nitrososphaerales</taxon>
        <taxon>Nitrososphaeraceae</taxon>
        <taxon>Candidatus Nitrosocosmicus</taxon>
    </lineage>
</organism>
<accession>A0A557SWV7</accession>
<keyword evidence="3" id="KW-0406">Ion transport</keyword>
<evidence type="ECO:0000256" key="4">
    <source>
        <dbReference type="SAM" id="Coils"/>
    </source>
</evidence>
<evidence type="ECO:0000313" key="5">
    <source>
        <dbReference type="EMBL" id="TVP41085.1"/>
    </source>
</evidence>
<sequence>MSALNTFEEEIQDRKKKELAILNSLLDEKKNRLAQIKDEKLREIKEKYENESENKAQREFARITESARLEAKKILFDAININMSTALEAIKRELRNYTKKADYKKTLEKMVLYSKRYLGDNIIIKCREADIPYLKEMKVTIGSNISTMGGIVAVDKSQSREIDLTFEELLENHEDEIKNFLHEKMIK</sequence>
<name>A0A557SWV7_9ARCH</name>
<dbReference type="EMBL" id="VOAH01000004">
    <property type="protein sequence ID" value="TVP41085.1"/>
    <property type="molecule type" value="Genomic_DNA"/>
</dbReference>
<gene>
    <name evidence="5" type="primary">atpE</name>
    <name evidence="5" type="ORF">NARC_40045</name>
</gene>
<protein>
    <submittedName>
        <fullName evidence="5">Archaeal A1A0-type ATP synthase, subunit E</fullName>
    </submittedName>
</protein>
<reference evidence="5 6" key="1">
    <citation type="journal article" date="2019" name="Front. Microbiol.">
        <title>Ammonia Oxidation by the Arctic Terrestrial Thaumarchaeote Candidatus Nitrosocosmicus arcticus Is Stimulated by Increasing Temperatures.</title>
        <authorList>
            <person name="Alves R.J.E."/>
            <person name="Kerou M."/>
            <person name="Zappe A."/>
            <person name="Bittner R."/>
            <person name="Abby S.S."/>
            <person name="Schmidt H.A."/>
            <person name="Pfeifer K."/>
            <person name="Schleper C."/>
        </authorList>
    </citation>
    <scope>NUCLEOTIDE SEQUENCE [LARGE SCALE GENOMIC DNA]</scope>
    <source>
        <strain evidence="5 6">Kfb</strain>
    </source>
</reference>
<keyword evidence="4" id="KW-0175">Coiled coil</keyword>
<proteinExistence type="inferred from homology"/>
<feature type="coiled-coil region" evidence="4">
    <location>
        <begin position="12"/>
        <end position="100"/>
    </location>
</feature>
<dbReference type="Pfam" id="PF01991">
    <property type="entry name" value="vATP-synt_E"/>
    <property type="match status" value="1"/>
</dbReference>
<dbReference type="GO" id="GO:0033178">
    <property type="term" value="C:proton-transporting two-sector ATPase complex, catalytic domain"/>
    <property type="evidence" value="ECO:0007669"/>
    <property type="project" value="InterPro"/>
</dbReference>
<dbReference type="GO" id="GO:0046961">
    <property type="term" value="F:proton-transporting ATPase activity, rotational mechanism"/>
    <property type="evidence" value="ECO:0007669"/>
    <property type="project" value="InterPro"/>
</dbReference>
<dbReference type="InterPro" id="IPR002842">
    <property type="entry name" value="ATPase_V1_Esu"/>
</dbReference>
<keyword evidence="6" id="KW-1185">Reference proteome</keyword>
<comment type="similarity">
    <text evidence="1">Belongs to the V-ATPase E subunit family.</text>
</comment>
<dbReference type="Gene3D" id="3.30.2320.30">
    <property type="entry name" value="ATP synthase, E subunit, C-terminal"/>
    <property type="match status" value="1"/>
</dbReference>
<dbReference type="InterPro" id="IPR038495">
    <property type="entry name" value="ATPase_E_C"/>
</dbReference>
<dbReference type="RefSeq" id="WP_144729221.1">
    <property type="nucleotide sequence ID" value="NZ_ML675580.1"/>
</dbReference>
<evidence type="ECO:0000256" key="3">
    <source>
        <dbReference type="ARBA" id="ARBA00023065"/>
    </source>
</evidence>